<dbReference type="EMBL" id="JAODIR010000107">
    <property type="protein sequence ID" value="MDD2169182.1"/>
    <property type="molecule type" value="Genomic_DNA"/>
</dbReference>
<feature type="non-terminal residue" evidence="1">
    <location>
        <position position="1"/>
    </location>
</feature>
<accession>A0AA42EJ96</accession>
<evidence type="ECO:0000313" key="1">
    <source>
        <dbReference type="EMBL" id="MDD2169182.1"/>
    </source>
</evidence>
<dbReference type="Proteomes" id="UP001148834">
    <property type="component" value="Unassembled WGS sequence"/>
</dbReference>
<protein>
    <submittedName>
        <fullName evidence="1">IS1595 family transposase</fullName>
    </submittedName>
</protein>
<comment type="caution">
    <text evidence="1">The sequence shown here is derived from an EMBL/GenBank/DDBJ whole genome shotgun (WGS) entry which is preliminary data.</text>
</comment>
<evidence type="ECO:0000313" key="2">
    <source>
        <dbReference type="Proteomes" id="UP001148834"/>
    </source>
</evidence>
<proteinExistence type="predicted"/>
<reference evidence="1" key="1">
    <citation type="submission" date="2022-09" db="EMBL/GenBank/DDBJ databases">
        <title>Molecular characterization of Glaesserella parasuis strains circulating in commercial swine farms using whole-genome sequencing.</title>
        <authorList>
            <person name="Mugabi R."/>
            <person name="Clavijo M."/>
            <person name="Li G."/>
        </authorList>
    </citation>
    <scope>NUCLEOTIDE SEQUENCE</scope>
    <source>
        <strain evidence="1">0435-53</strain>
    </source>
</reference>
<dbReference type="AlphaFoldDB" id="A0AA42EJ96"/>
<name>A0AA42EJ96_GLAPU</name>
<organism evidence="1 2">
    <name type="scientific">Glaesserella parasuis</name>
    <name type="common">Haemophilus parasuis</name>
    <dbReference type="NCBI Taxonomy" id="738"/>
    <lineage>
        <taxon>Bacteria</taxon>
        <taxon>Pseudomonadati</taxon>
        <taxon>Pseudomonadota</taxon>
        <taxon>Gammaproteobacteria</taxon>
        <taxon>Pasteurellales</taxon>
        <taxon>Pasteurellaceae</taxon>
        <taxon>Glaesserella</taxon>
    </lineage>
</organism>
<sequence>HLRKFNGIPKAHFELYLKECEWRFNHGNLKSQISILKQLVKGSLS</sequence>
<gene>
    <name evidence="1" type="ORF">N5925_11515</name>
</gene>